<dbReference type="AlphaFoldDB" id="A0A9Q3JH34"/>
<evidence type="ECO:0000313" key="3">
    <source>
        <dbReference type="Proteomes" id="UP000765509"/>
    </source>
</evidence>
<comment type="caution">
    <text evidence="2">The sequence shown here is derived from an EMBL/GenBank/DDBJ whole genome shotgun (WGS) entry which is preliminary data.</text>
</comment>
<gene>
    <name evidence="2" type="ORF">O181_102875</name>
</gene>
<protein>
    <submittedName>
        <fullName evidence="2">Uncharacterized protein</fullName>
    </submittedName>
</protein>
<reference evidence="2" key="1">
    <citation type="submission" date="2021-03" db="EMBL/GenBank/DDBJ databases">
        <title>Draft genome sequence of rust myrtle Austropuccinia psidii MF-1, a brazilian biotype.</title>
        <authorList>
            <person name="Quecine M.C."/>
            <person name="Pachon D.M.R."/>
            <person name="Bonatelli M.L."/>
            <person name="Correr F.H."/>
            <person name="Franceschini L.M."/>
            <person name="Leite T.F."/>
            <person name="Margarido G.R.A."/>
            <person name="Almeida C.A."/>
            <person name="Ferrarezi J.A."/>
            <person name="Labate C.A."/>
        </authorList>
    </citation>
    <scope>NUCLEOTIDE SEQUENCE</scope>
    <source>
        <strain evidence="2">MF-1</strain>
    </source>
</reference>
<evidence type="ECO:0000256" key="1">
    <source>
        <dbReference type="SAM" id="MobiDB-lite"/>
    </source>
</evidence>
<feature type="compositionally biased region" description="Basic and acidic residues" evidence="1">
    <location>
        <begin position="30"/>
        <end position="65"/>
    </location>
</feature>
<sequence length="90" mass="10867">MDTTRRDRSFMSNMQSMLSPLMLMLQNGQERADECDQLQRAREDAREERRLEREEERRKEEKARNDQMNMFMMTLLAKVTGIDQDQLPRV</sequence>
<dbReference type="EMBL" id="AVOT02073825">
    <property type="protein sequence ID" value="MBW0563160.1"/>
    <property type="molecule type" value="Genomic_DNA"/>
</dbReference>
<feature type="region of interest" description="Disordered" evidence="1">
    <location>
        <begin position="30"/>
        <end position="66"/>
    </location>
</feature>
<accession>A0A9Q3JH34</accession>
<keyword evidence="3" id="KW-1185">Reference proteome</keyword>
<dbReference type="Proteomes" id="UP000765509">
    <property type="component" value="Unassembled WGS sequence"/>
</dbReference>
<proteinExistence type="predicted"/>
<name>A0A9Q3JH34_9BASI</name>
<organism evidence="2 3">
    <name type="scientific">Austropuccinia psidii MF-1</name>
    <dbReference type="NCBI Taxonomy" id="1389203"/>
    <lineage>
        <taxon>Eukaryota</taxon>
        <taxon>Fungi</taxon>
        <taxon>Dikarya</taxon>
        <taxon>Basidiomycota</taxon>
        <taxon>Pucciniomycotina</taxon>
        <taxon>Pucciniomycetes</taxon>
        <taxon>Pucciniales</taxon>
        <taxon>Sphaerophragmiaceae</taxon>
        <taxon>Austropuccinia</taxon>
    </lineage>
</organism>
<evidence type="ECO:0000313" key="2">
    <source>
        <dbReference type="EMBL" id="MBW0563160.1"/>
    </source>
</evidence>